<reference evidence="2 3" key="1">
    <citation type="submission" date="2020-05" db="EMBL/GenBank/DDBJ databases">
        <title>Actinomadura verrucosospora NRRL-B18236 (PFL_A860) Genome sequencing and assembly.</title>
        <authorList>
            <person name="Samborskyy M."/>
        </authorList>
    </citation>
    <scope>NUCLEOTIDE SEQUENCE [LARGE SCALE GENOMIC DNA]</scope>
    <source>
        <strain evidence="2 3">NRRL:B18236</strain>
    </source>
</reference>
<proteinExistence type="predicted"/>
<name>A0A7D3VQR4_ACTVE</name>
<dbReference type="SUPFAM" id="SSF140453">
    <property type="entry name" value="EsxAB dimer-like"/>
    <property type="match status" value="1"/>
</dbReference>
<feature type="region of interest" description="Disordered" evidence="1">
    <location>
        <begin position="1"/>
        <end position="20"/>
    </location>
</feature>
<dbReference type="InterPro" id="IPR036689">
    <property type="entry name" value="ESAT-6-like_sf"/>
</dbReference>
<feature type="compositionally biased region" description="Basic and acidic residues" evidence="1">
    <location>
        <begin position="11"/>
        <end position="20"/>
    </location>
</feature>
<evidence type="ECO:0000313" key="3">
    <source>
        <dbReference type="Proteomes" id="UP000501240"/>
    </source>
</evidence>
<gene>
    <name evidence="2" type="ORF">ACTIVE_2158</name>
</gene>
<organism evidence="2 3">
    <name type="scientific">Actinomadura verrucosospora</name>
    <dbReference type="NCBI Taxonomy" id="46165"/>
    <lineage>
        <taxon>Bacteria</taxon>
        <taxon>Bacillati</taxon>
        <taxon>Actinomycetota</taxon>
        <taxon>Actinomycetes</taxon>
        <taxon>Streptosporangiales</taxon>
        <taxon>Thermomonosporaceae</taxon>
        <taxon>Actinomadura</taxon>
    </lineage>
</organism>
<sequence>MTETRQFNPAHLRETGKSADDLGDHVQKALKKLEDAHQGVKTGADGFAFAGALGKVFDSWDQRLGALRGECWSIAATFRANAGNDQATEQGLVAGMNKNFTDLINFRTGD</sequence>
<accession>A0A7D3VQR4</accession>
<keyword evidence="3" id="KW-1185">Reference proteome</keyword>
<dbReference type="EMBL" id="CP053892">
    <property type="protein sequence ID" value="QKG20520.1"/>
    <property type="molecule type" value="Genomic_DNA"/>
</dbReference>
<dbReference type="AlphaFoldDB" id="A0A7D3VQR4"/>
<evidence type="ECO:0000256" key="1">
    <source>
        <dbReference type="SAM" id="MobiDB-lite"/>
    </source>
</evidence>
<evidence type="ECO:0000313" key="2">
    <source>
        <dbReference type="EMBL" id="QKG20520.1"/>
    </source>
</evidence>
<dbReference type="Gene3D" id="1.10.287.1060">
    <property type="entry name" value="ESAT-6-like"/>
    <property type="match status" value="1"/>
</dbReference>
<dbReference type="RefSeq" id="WP_173094925.1">
    <property type="nucleotide sequence ID" value="NZ_CP053892.1"/>
</dbReference>
<dbReference type="Proteomes" id="UP000501240">
    <property type="component" value="Chromosome"/>
</dbReference>
<protein>
    <submittedName>
        <fullName evidence="2">DNA mismatch repair protein MutL</fullName>
    </submittedName>
</protein>